<feature type="transmembrane region" description="Helical" evidence="1">
    <location>
        <begin position="42"/>
        <end position="65"/>
    </location>
</feature>
<keyword evidence="1" id="KW-0812">Transmembrane</keyword>
<keyword evidence="1" id="KW-0472">Membrane</keyword>
<accession>A0A174ZHX9</accession>
<evidence type="ECO:0000313" key="3">
    <source>
        <dbReference type="Proteomes" id="UP000095662"/>
    </source>
</evidence>
<keyword evidence="1" id="KW-1133">Transmembrane helix</keyword>
<reference evidence="2 3" key="1">
    <citation type="submission" date="2015-09" db="EMBL/GenBank/DDBJ databases">
        <authorList>
            <consortium name="Pathogen Informatics"/>
        </authorList>
    </citation>
    <scope>NUCLEOTIDE SEQUENCE [LARGE SCALE GENOMIC DNA]</scope>
    <source>
        <strain evidence="2 3">2789STDY5834928</strain>
    </source>
</reference>
<proteinExistence type="predicted"/>
<organism evidence="2 3">
    <name type="scientific">[Eubacterium] siraeum</name>
    <dbReference type="NCBI Taxonomy" id="39492"/>
    <lineage>
        <taxon>Bacteria</taxon>
        <taxon>Bacillati</taxon>
        <taxon>Bacillota</taxon>
        <taxon>Clostridia</taxon>
        <taxon>Eubacteriales</taxon>
        <taxon>Oscillospiraceae</taxon>
        <taxon>Oscillospiraceae incertae sedis</taxon>
    </lineage>
</organism>
<name>A0A174ZHX9_9FIRM</name>
<dbReference type="AlphaFoldDB" id="A0A174ZHX9"/>
<protein>
    <submittedName>
        <fullName evidence="2">Uncharacterized protein</fullName>
    </submittedName>
</protein>
<evidence type="ECO:0000256" key="1">
    <source>
        <dbReference type="SAM" id="Phobius"/>
    </source>
</evidence>
<dbReference type="EMBL" id="CZBY01000010">
    <property type="protein sequence ID" value="CUQ86925.1"/>
    <property type="molecule type" value="Genomic_DNA"/>
</dbReference>
<feature type="transmembrane region" description="Helical" evidence="1">
    <location>
        <begin position="86"/>
        <end position="104"/>
    </location>
</feature>
<dbReference type="STRING" id="39492.ERS852540_01394"/>
<sequence>MKRFLLLIPVMIQPYILLFALYSIFINQYIVERFFGGNGLWLLFVIFVTIVISFICTLVYMPFCLAKGWGARQTAFFNMLIKLVQIPAYLAIFVLGVLFFLTIFTYAFSVFFVLFDCITIFLTGLVGLTANLRVYKERKCSGSFAALNSVCQFVFCIDVISAVIVYICSRKEPVQ</sequence>
<feature type="transmembrane region" description="Helical" evidence="1">
    <location>
        <begin position="12"/>
        <end position="30"/>
    </location>
</feature>
<gene>
    <name evidence="2" type="ORF">ERS852540_01394</name>
</gene>
<feature type="transmembrane region" description="Helical" evidence="1">
    <location>
        <begin position="110"/>
        <end position="132"/>
    </location>
</feature>
<dbReference type="OrthoDB" id="1957730at2"/>
<feature type="transmembrane region" description="Helical" evidence="1">
    <location>
        <begin position="144"/>
        <end position="167"/>
    </location>
</feature>
<dbReference type="Proteomes" id="UP000095662">
    <property type="component" value="Unassembled WGS sequence"/>
</dbReference>
<evidence type="ECO:0000313" key="2">
    <source>
        <dbReference type="EMBL" id="CUQ86925.1"/>
    </source>
</evidence>